<feature type="domain" description="3'-5' exonuclease" evidence="1">
    <location>
        <begin position="381"/>
        <end position="579"/>
    </location>
</feature>
<dbReference type="InterPro" id="IPR036397">
    <property type="entry name" value="RNaseH_sf"/>
</dbReference>
<proteinExistence type="predicted"/>
<dbReference type="GO" id="GO:0008408">
    <property type="term" value="F:3'-5' exonuclease activity"/>
    <property type="evidence" value="ECO:0007669"/>
    <property type="project" value="InterPro"/>
</dbReference>
<dbReference type="SUPFAM" id="SSF53098">
    <property type="entry name" value="Ribonuclease H-like"/>
    <property type="match status" value="1"/>
</dbReference>
<dbReference type="Gene3D" id="3.30.420.10">
    <property type="entry name" value="Ribonuclease H-like superfamily/Ribonuclease H"/>
    <property type="match status" value="1"/>
</dbReference>
<dbReference type="SMART" id="SM00474">
    <property type="entry name" value="35EXOc"/>
    <property type="match status" value="1"/>
</dbReference>
<protein>
    <recommendedName>
        <fullName evidence="1">3'-5' exonuclease domain-containing protein</fullName>
    </recommendedName>
</protein>
<comment type="caution">
    <text evidence="2">The sequence shown here is derived from an EMBL/GenBank/DDBJ whole genome shotgun (WGS) entry which is preliminary data.</text>
</comment>
<dbReference type="InterPro" id="IPR002562">
    <property type="entry name" value="3'-5'_exonuclease_dom"/>
</dbReference>
<dbReference type="PANTHER" id="PTHR47765">
    <property type="entry name" value="3'-5' EXONUCLEASE DOMAIN-CONTAINING PROTEIN"/>
    <property type="match status" value="1"/>
</dbReference>
<evidence type="ECO:0000313" key="2">
    <source>
        <dbReference type="EMBL" id="KAL0279892.1"/>
    </source>
</evidence>
<dbReference type="PANTHER" id="PTHR47765:SF2">
    <property type="entry name" value="EXONUCLEASE MUT-7 HOMOLOG"/>
    <property type="match status" value="1"/>
</dbReference>
<dbReference type="GO" id="GO:0006139">
    <property type="term" value="P:nucleobase-containing compound metabolic process"/>
    <property type="evidence" value="ECO:0007669"/>
    <property type="project" value="InterPro"/>
</dbReference>
<dbReference type="EMBL" id="JARGDH010000001">
    <property type="protein sequence ID" value="KAL0279892.1"/>
    <property type="molecule type" value="Genomic_DNA"/>
</dbReference>
<organism evidence="2">
    <name type="scientific">Menopon gallinae</name>
    <name type="common">poultry shaft louse</name>
    <dbReference type="NCBI Taxonomy" id="328185"/>
    <lineage>
        <taxon>Eukaryota</taxon>
        <taxon>Metazoa</taxon>
        <taxon>Ecdysozoa</taxon>
        <taxon>Arthropoda</taxon>
        <taxon>Hexapoda</taxon>
        <taxon>Insecta</taxon>
        <taxon>Pterygota</taxon>
        <taxon>Neoptera</taxon>
        <taxon>Paraneoptera</taxon>
        <taxon>Psocodea</taxon>
        <taxon>Troctomorpha</taxon>
        <taxon>Phthiraptera</taxon>
        <taxon>Amblycera</taxon>
        <taxon>Menoponidae</taxon>
        <taxon>Menopon</taxon>
    </lineage>
</organism>
<reference evidence="2" key="1">
    <citation type="journal article" date="2024" name="Gigascience">
        <title>Chromosome-level genome of the poultry shaft louse Menopon gallinae provides insight into the host-switching and adaptive evolution of parasitic lice.</title>
        <authorList>
            <person name="Xu Y."/>
            <person name="Ma L."/>
            <person name="Liu S."/>
            <person name="Liang Y."/>
            <person name="Liu Q."/>
            <person name="He Z."/>
            <person name="Tian L."/>
            <person name="Duan Y."/>
            <person name="Cai W."/>
            <person name="Li H."/>
            <person name="Song F."/>
        </authorList>
    </citation>
    <scope>NUCLEOTIDE SEQUENCE</scope>
    <source>
        <strain evidence="2">Cailab_2023a</strain>
    </source>
</reference>
<dbReference type="InterPro" id="IPR052408">
    <property type="entry name" value="Exonuclease_MUT-7-like"/>
</dbReference>
<accession>A0AAW2IDQ7</accession>
<name>A0AAW2IDQ7_9NEOP</name>
<dbReference type="AlphaFoldDB" id="A0AAW2IDQ7"/>
<gene>
    <name evidence="2" type="ORF">PYX00_001359</name>
</gene>
<evidence type="ECO:0000259" key="1">
    <source>
        <dbReference type="SMART" id="SM00474"/>
    </source>
</evidence>
<dbReference type="EMBL" id="JARGDH010000001">
    <property type="protein sequence ID" value="KAL0279895.1"/>
    <property type="molecule type" value="Genomic_DNA"/>
</dbReference>
<dbReference type="Pfam" id="PF01612">
    <property type="entry name" value="DNA_pol_A_exo1"/>
    <property type="match status" value="1"/>
</dbReference>
<dbReference type="InterPro" id="IPR012337">
    <property type="entry name" value="RNaseH-like_sf"/>
</dbReference>
<dbReference type="GO" id="GO:0003676">
    <property type="term" value="F:nucleic acid binding"/>
    <property type="evidence" value="ECO:0007669"/>
    <property type="project" value="InterPro"/>
</dbReference>
<sequence length="614" mass="71347">MMKSNIINNGQMPLHIEERSPYEFLDFTTQYWINDIKLRWAAWKKSSLVSSVLFNYFKSSASPYEAALKAMLNSGDFYTSKQSSLSYHIMEQFLAWKQMYPHNMPPLTIDLKLNAFRLVIKQKNNGLYKLVAEAFEMGADKDRFTNEIHSLVERKSYKEACQMAIVLELYDHFEVDEFVIPLIFQDKFAIAKDFLDGSQRVQLLTAQYLDNILGEKNTRVEIDRIIRQLDIFDPKKDKMTGKPLAKLLKRIMTLYNIPETTCPNLRRKRGSGALQFLIRKRFIEKSIGEESWAEMVEESVGDDFNLQMELVAGVALYGDRASAIRWADKYQIPKHLRPYKIQSHRRCDEAGPSQNIKFEEKWPEPEVSTKYHQLKLPESEIHLINDIVSFNDFLESSLKNVFICGMDCEWKPSMGFRKCELALMQLATFEAVYIIDVLNLVPLLPEASWDRFVDKIFMNTNILKIGFGMDGDFSVMQDTLPCFRGLKPIGPGYLDLLCLWRILVHRYNFEFPFAGDAGSSTNSESLNRLIELTLDEKLDKSDQFSNWERRPLRKSQIIYAALDAYCLLEVYEVLRTKAESQNIPFLEIISNTMEGDESEKKTGKKNKMRSQKRV</sequence>